<dbReference type="GO" id="GO:0004519">
    <property type="term" value="F:endonuclease activity"/>
    <property type="evidence" value="ECO:0007669"/>
    <property type="project" value="UniProtKB-KW"/>
</dbReference>
<dbReference type="EMBL" id="MZ147816">
    <property type="protein sequence ID" value="QVW54584.1"/>
    <property type="molecule type" value="Genomic_DNA"/>
</dbReference>
<proteinExistence type="predicted"/>
<organism evidence="1 2">
    <name type="scientific">Enterococcus phage 113</name>
    <dbReference type="NCBI Taxonomy" id="2835638"/>
    <lineage>
        <taxon>Viruses</taxon>
        <taxon>Duplodnaviria</taxon>
        <taxon>Heunggongvirae</taxon>
        <taxon>Uroviricota</taxon>
        <taxon>Caudoviricetes</taxon>
        <taxon>Herelleviridae</taxon>
        <taxon>Brockvirinae</taxon>
        <taxon>Schiekvirus</taxon>
        <taxon>Schiekvirus sv113</taxon>
    </lineage>
</organism>
<keyword evidence="1" id="KW-0540">Nuclease</keyword>
<keyword evidence="2" id="KW-1185">Reference proteome</keyword>
<evidence type="ECO:0000313" key="2">
    <source>
        <dbReference type="Proteomes" id="UP000677423"/>
    </source>
</evidence>
<protein>
    <submittedName>
        <fullName evidence="1">HNH endonuclease</fullName>
    </submittedName>
</protein>
<sequence length="227" mass="25613">MKQKTSPIWTASTNEFASVVANSTTYSEILRHYNLSTRGNNYRTVKDRISKEGLSTDHFDPIKAKVKFLHQKTPLEEILVEHSTYCRATLKRRLVEEGLLSYVCECCGNDGNWNGKKLTLQLEHKNGIPDDNRLHNLCFLCPNCHSQTDTYAGRNNKKVHLCKECQEPIKGTGKTGLCAKCIGNKNRKVARPSHDELAKQVEKLGYSATGRLYGVSDNSIRKWLANG</sequence>
<keyword evidence="1" id="KW-0255">Endonuclease</keyword>
<accession>A0A8E7FYQ9</accession>
<evidence type="ECO:0000313" key="1">
    <source>
        <dbReference type="EMBL" id="QVW54584.1"/>
    </source>
</evidence>
<name>A0A8E7FYQ9_9CAUD</name>
<gene>
    <name evidence="1" type="ORF">p113_162</name>
</gene>
<reference evidence="1 2" key="1">
    <citation type="submission" date="2021-05" db="EMBL/GenBank/DDBJ databases">
        <authorList>
            <person name="Canfield G.S."/>
            <person name="Duerkop B.A."/>
        </authorList>
    </citation>
    <scope>NUCLEOTIDE SEQUENCE [LARGE SCALE GENOMIC DNA]</scope>
</reference>
<keyword evidence="1" id="KW-0378">Hydrolase</keyword>
<dbReference type="Proteomes" id="UP000677423">
    <property type="component" value="Segment"/>
</dbReference>